<organism evidence="6 7">
    <name type="scientific">Clonostachys solani</name>
    <dbReference type="NCBI Taxonomy" id="160281"/>
    <lineage>
        <taxon>Eukaryota</taxon>
        <taxon>Fungi</taxon>
        <taxon>Dikarya</taxon>
        <taxon>Ascomycota</taxon>
        <taxon>Pezizomycotina</taxon>
        <taxon>Sordariomycetes</taxon>
        <taxon>Hypocreomycetidae</taxon>
        <taxon>Hypocreales</taxon>
        <taxon>Bionectriaceae</taxon>
        <taxon>Clonostachys</taxon>
    </lineage>
</organism>
<dbReference type="InterPro" id="IPR029058">
    <property type="entry name" value="AB_hydrolase_fold"/>
</dbReference>
<dbReference type="Pfam" id="PF00450">
    <property type="entry name" value="Peptidase_S10"/>
    <property type="match status" value="1"/>
</dbReference>
<evidence type="ECO:0000313" key="7">
    <source>
        <dbReference type="Proteomes" id="UP000775872"/>
    </source>
</evidence>
<proteinExistence type="inferred from homology"/>
<comment type="similarity">
    <text evidence="1">Belongs to the peptidase S10 family.</text>
</comment>
<dbReference type="AlphaFoldDB" id="A0A9N9ZF99"/>
<evidence type="ECO:0000256" key="1">
    <source>
        <dbReference type="ARBA" id="ARBA00009431"/>
    </source>
</evidence>
<dbReference type="SUPFAM" id="SSF53474">
    <property type="entry name" value="alpha/beta-Hydrolases"/>
    <property type="match status" value="1"/>
</dbReference>
<accession>A0A9N9ZF99</accession>
<dbReference type="PANTHER" id="PTHR11802">
    <property type="entry name" value="SERINE PROTEASE FAMILY S10 SERINE CARBOXYPEPTIDASE"/>
    <property type="match status" value="1"/>
</dbReference>
<sequence>MRFSTVNTTLVSATAVNAVSSQQQQPLAGASATTASNFRVKEQSAALCDAGSRHYTGTVNITTEKSMFFWYFESRHQPETDPLLLWMSGGPGATGELGCFVGSGPCAVNQDGNSTRRLDYSWTDRANVIYIDQPVGVGFSEITERDLIAVNLLEGARDVYSFLSTISTEVFPQFAGRPWHLTGESMGGHYVTGYAQYIASLERENAALGIEPRINISSIVIVDGYIDASRQTVGYYDFFCADWAADGRKAPLMDKTMCADMSEGVPACELAGAQCRSSYDAMACLAAMDVCNQTVGRYFIDETRPGGWDPYDSRHKCETPPLCSNFAHGHTWEFFNQDWVQKVLGFPDFPFELIDFDTNNRWVEAGYLNLPVTRELTWILDETNIKVLFINGNNDIIVNTPGQMRMLDAQPWKGQAQYRSLGYREWYYKNGELAHRDEKGVKRGGFWKGTGRLQFYAIDEAGHFAPHFQPESIGAVLRGWLRQ</sequence>
<evidence type="ECO:0000256" key="4">
    <source>
        <dbReference type="ARBA" id="ARBA00022801"/>
    </source>
</evidence>
<reference evidence="6" key="1">
    <citation type="submission" date="2021-10" db="EMBL/GenBank/DDBJ databases">
        <authorList>
            <person name="Piombo E."/>
        </authorList>
    </citation>
    <scope>NUCLEOTIDE SEQUENCE</scope>
</reference>
<evidence type="ECO:0008006" key="8">
    <source>
        <dbReference type="Google" id="ProtNLM"/>
    </source>
</evidence>
<dbReference type="InterPro" id="IPR001563">
    <property type="entry name" value="Peptidase_S10"/>
</dbReference>
<dbReference type="Gene3D" id="3.40.50.1820">
    <property type="entry name" value="alpha/beta hydrolase"/>
    <property type="match status" value="1"/>
</dbReference>
<gene>
    <name evidence="6" type="ORF">CSOL1703_00016531</name>
</gene>
<comment type="caution">
    <text evidence="6">The sequence shown here is derived from an EMBL/GenBank/DDBJ whole genome shotgun (WGS) entry which is preliminary data.</text>
</comment>
<dbReference type="PANTHER" id="PTHR11802:SF432">
    <property type="entry name" value="Y, PUTATIVE-RELATED"/>
    <property type="match status" value="1"/>
</dbReference>
<dbReference type="PRINTS" id="PR00724">
    <property type="entry name" value="CRBOXYPTASEC"/>
</dbReference>
<dbReference type="Gene3D" id="1.10.287.410">
    <property type="match status" value="1"/>
</dbReference>
<dbReference type="GO" id="GO:0004185">
    <property type="term" value="F:serine-type carboxypeptidase activity"/>
    <property type="evidence" value="ECO:0007669"/>
    <property type="project" value="InterPro"/>
</dbReference>
<dbReference type="GO" id="GO:0006508">
    <property type="term" value="P:proteolysis"/>
    <property type="evidence" value="ECO:0007669"/>
    <property type="project" value="UniProtKB-KW"/>
</dbReference>
<dbReference type="Proteomes" id="UP000775872">
    <property type="component" value="Unassembled WGS sequence"/>
</dbReference>
<evidence type="ECO:0000313" key="6">
    <source>
        <dbReference type="EMBL" id="CAH0054462.1"/>
    </source>
</evidence>
<dbReference type="EMBL" id="CABFOC020000050">
    <property type="protein sequence ID" value="CAH0054462.1"/>
    <property type="molecule type" value="Genomic_DNA"/>
</dbReference>
<keyword evidence="3" id="KW-0645">Protease</keyword>
<keyword evidence="5" id="KW-0325">Glycoprotein</keyword>
<keyword evidence="2" id="KW-0121">Carboxypeptidase</keyword>
<dbReference type="OrthoDB" id="443318at2759"/>
<evidence type="ECO:0000256" key="5">
    <source>
        <dbReference type="ARBA" id="ARBA00023180"/>
    </source>
</evidence>
<keyword evidence="4" id="KW-0378">Hydrolase</keyword>
<keyword evidence="7" id="KW-1185">Reference proteome</keyword>
<evidence type="ECO:0000256" key="3">
    <source>
        <dbReference type="ARBA" id="ARBA00022670"/>
    </source>
</evidence>
<dbReference type="GO" id="GO:0000324">
    <property type="term" value="C:fungal-type vacuole"/>
    <property type="evidence" value="ECO:0007669"/>
    <property type="project" value="TreeGrafter"/>
</dbReference>
<protein>
    <recommendedName>
        <fullName evidence="8">Carboxypeptidase</fullName>
    </recommendedName>
</protein>
<name>A0A9N9ZF99_9HYPO</name>
<evidence type="ECO:0000256" key="2">
    <source>
        <dbReference type="ARBA" id="ARBA00022645"/>
    </source>
</evidence>